<keyword evidence="1" id="KW-1133">Transmembrane helix</keyword>
<accession>A0A844YCK0</accession>
<dbReference type="Proteomes" id="UP000445582">
    <property type="component" value="Unassembled WGS sequence"/>
</dbReference>
<sequence>MIEQVLLVAILVIAAGGAAWDIARRQIPNWLCLVLALVAAAYSFSMFGIQGLAWAGLHGLAALLVGMGLFALGAIGGGDAKFYTAGALSLQMSQALPMLAATALSGFVLMIVMVIGRRFVSRANFSVSELRKMQLPYGVAIAAGLAITLIGY</sequence>
<keyword evidence="1" id="KW-0812">Transmembrane</keyword>
<evidence type="ECO:0000313" key="3">
    <source>
        <dbReference type="EMBL" id="MXO62250.1"/>
    </source>
</evidence>
<evidence type="ECO:0000313" key="4">
    <source>
        <dbReference type="Proteomes" id="UP000445582"/>
    </source>
</evidence>
<dbReference type="AlphaFoldDB" id="A0A844YCK0"/>
<feature type="domain" description="Prepilin type IV endopeptidase peptidase" evidence="2">
    <location>
        <begin position="9"/>
        <end position="111"/>
    </location>
</feature>
<feature type="transmembrane region" description="Helical" evidence="1">
    <location>
        <begin position="135"/>
        <end position="151"/>
    </location>
</feature>
<reference evidence="3 4" key="1">
    <citation type="submission" date="2019-12" db="EMBL/GenBank/DDBJ databases">
        <title>Genomic-based taxomic classification of the family Erythrobacteraceae.</title>
        <authorList>
            <person name="Xu L."/>
        </authorList>
    </citation>
    <scope>NUCLEOTIDE SEQUENCE [LARGE SCALE GENOMIC DNA]</scope>
    <source>
        <strain evidence="3 4">MCCC 1A09965</strain>
    </source>
</reference>
<dbReference type="GO" id="GO:0004190">
    <property type="term" value="F:aspartic-type endopeptidase activity"/>
    <property type="evidence" value="ECO:0007669"/>
    <property type="project" value="InterPro"/>
</dbReference>
<keyword evidence="1" id="KW-0472">Membrane</keyword>
<dbReference type="InterPro" id="IPR000045">
    <property type="entry name" value="Prepilin_IV_endopep_pep"/>
</dbReference>
<proteinExistence type="predicted"/>
<dbReference type="RefSeq" id="WP_160671957.1">
    <property type="nucleotide sequence ID" value="NZ_WTYN01000001.1"/>
</dbReference>
<dbReference type="EMBL" id="WTYN01000001">
    <property type="protein sequence ID" value="MXO62250.1"/>
    <property type="molecule type" value="Genomic_DNA"/>
</dbReference>
<feature type="transmembrane region" description="Helical" evidence="1">
    <location>
        <begin position="27"/>
        <end position="45"/>
    </location>
</feature>
<keyword evidence="4" id="KW-1185">Reference proteome</keyword>
<comment type="caution">
    <text evidence="3">The sequence shown here is derived from an EMBL/GenBank/DDBJ whole genome shotgun (WGS) entry which is preliminary data.</text>
</comment>
<dbReference type="Pfam" id="PF01478">
    <property type="entry name" value="Peptidase_A24"/>
    <property type="match status" value="1"/>
</dbReference>
<evidence type="ECO:0000256" key="1">
    <source>
        <dbReference type="SAM" id="Phobius"/>
    </source>
</evidence>
<feature type="transmembrane region" description="Helical" evidence="1">
    <location>
        <begin position="95"/>
        <end position="115"/>
    </location>
</feature>
<evidence type="ECO:0000259" key="2">
    <source>
        <dbReference type="Pfam" id="PF01478"/>
    </source>
</evidence>
<dbReference type="Gene3D" id="1.20.120.1220">
    <property type="match status" value="1"/>
</dbReference>
<protein>
    <submittedName>
        <fullName evidence="3">Peptidase A24</fullName>
    </submittedName>
</protein>
<name>A0A844YCK0_9SPHN</name>
<dbReference type="OrthoDB" id="5329005at2"/>
<organism evidence="3 4">
    <name type="scientific">Qipengyuania oceanensis</name>
    <dbReference type="NCBI Taxonomy" id="1463597"/>
    <lineage>
        <taxon>Bacteria</taxon>
        <taxon>Pseudomonadati</taxon>
        <taxon>Pseudomonadota</taxon>
        <taxon>Alphaproteobacteria</taxon>
        <taxon>Sphingomonadales</taxon>
        <taxon>Erythrobacteraceae</taxon>
        <taxon>Qipengyuania</taxon>
    </lineage>
</organism>
<dbReference type="GO" id="GO:0016020">
    <property type="term" value="C:membrane"/>
    <property type="evidence" value="ECO:0007669"/>
    <property type="project" value="InterPro"/>
</dbReference>
<gene>
    <name evidence="3" type="ORF">GRI48_04410</name>
</gene>
<feature type="transmembrane region" description="Helical" evidence="1">
    <location>
        <begin position="52"/>
        <end position="75"/>
    </location>
</feature>